<keyword evidence="6" id="KW-1185">Reference proteome</keyword>
<keyword evidence="4" id="KW-0732">Signal</keyword>
<dbReference type="Gene3D" id="3.30.420.40">
    <property type="match status" value="2"/>
</dbReference>
<evidence type="ECO:0000256" key="3">
    <source>
        <dbReference type="RuleBase" id="RU000487"/>
    </source>
</evidence>
<comment type="similarity">
    <text evidence="3">Belongs to the actin family.</text>
</comment>
<evidence type="ECO:0000256" key="1">
    <source>
        <dbReference type="ARBA" id="ARBA00022801"/>
    </source>
</evidence>
<dbReference type="Pfam" id="PF00022">
    <property type="entry name" value="Actin"/>
    <property type="match status" value="1"/>
</dbReference>
<dbReference type="Proteomes" id="UP000236319">
    <property type="component" value="Unassembled WGS sequence"/>
</dbReference>
<accession>A0A2H6KBM7</accession>
<dbReference type="AlphaFoldDB" id="A0A2H6KBM7"/>
<gene>
    <name evidence="5" type="ORF">BOVATA_018960</name>
</gene>
<dbReference type="InterPro" id="IPR043129">
    <property type="entry name" value="ATPase_NBD"/>
</dbReference>
<dbReference type="InterPro" id="IPR004001">
    <property type="entry name" value="Actin_CS"/>
</dbReference>
<evidence type="ECO:0000256" key="4">
    <source>
        <dbReference type="SAM" id="SignalP"/>
    </source>
</evidence>
<dbReference type="SUPFAM" id="SSF53067">
    <property type="entry name" value="Actin-like ATPase domain"/>
    <property type="match status" value="2"/>
</dbReference>
<comment type="caution">
    <text evidence="5">The sequence shown here is derived from an EMBL/GenBank/DDBJ whole genome shotgun (WGS) entry which is preliminary data.</text>
</comment>
<dbReference type="OrthoDB" id="5132116at2759"/>
<evidence type="ECO:0000313" key="5">
    <source>
        <dbReference type="EMBL" id="GBE60403.1"/>
    </source>
</evidence>
<comment type="catalytic activity">
    <reaction evidence="2">
        <text>ATP + H2O = ADP + phosphate + H(+)</text>
        <dbReference type="Rhea" id="RHEA:13065"/>
        <dbReference type="ChEBI" id="CHEBI:15377"/>
        <dbReference type="ChEBI" id="CHEBI:15378"/>
        <dbReference type="ChEBI" id="CHEBI:30616"/>
        <dbReference type="ChEBI" id="CHEBI:43474"/>
        <dbReference type="ChEBI" id="CHEBI:456216"/>
    </reaction>
</comment>
<dbReference type="RefSeq" id="XP_028866646.1">
    <property type="nucleotide sequence ID" value="XM_029010813.1"/>
</dbReference>
<dbReference type="GO" id="GO:0016787">
    <property type="term" value="F:hydrolase activity"/>
    <property type="evidence" value="ECO:0007669"/>
    <property type="project" value="UniProtKB-KW"/>
</dbReference>
<protein>
    <submittedName>
        <fullName evidence="5">Actin, putative</fullName>
    </submittedName>
</protein>
<dbReference type="PRINTS" id="PR00190">
    <property type="entry name" value="ACTIN"/>
</dbReference>
<feature type="signal peptide" evidence="4">
    <location>
        <begin position="1"/>
        <end position="22"/>
    </location>
</feature>
<evidence type="ECO:0000313" key="6">
    <source>
        <dbReference type="Proteomes" id="UP000236319"/>
    </source>
</evidence>
<feature type="chain" id="PRO_5014140033" evidence="4">
    <location>
        <begin position="23"/>
        <end position="399"/>
    </location>
</feature>
<name>A0A2H6KBM7_9APIC</name>
<dbReference type="InterPro" id="IPR004000">
    <property type="entry name" value="Actin"/>
</dbReference>
<dbReference type="SMART" id="SM00268">
    <property type="entry name" value="ACTIN"/>
    <property type="match status" value="1"/>
</dbReference>
<dbReference type="VEuPathDB" id="PiroplasmaDB:BOVATA_018960"/>
<dbReference type="PANTHER" id="PTHR11937">
    <property type="entry name" value="ACTIN"/>
    <property type="match status" value="1"/>
</dbReference>
<dbReference type="PROSITE" id="PS00432">
    <property type="entry name" value="ACTINS_2"/>
    <property type="match status" value="1"/>
</dbReference>
<sequence length="399" mass="45483">MRSRTVIVPVLILFNQIFIGRGVEQDSRKDVDTSVRLSDQSEPQVQEQSVYGDVRNKYKNELPNERLYGDDCMKQMNYMSITPIVDHGHIYDYDAAIGLWKHTFDSLGMGSEGNSVLLTEPVLCSPEHHQKTGEIFLEQLGVDDIHMSISGLLSMYGAGKTSGIVVDIGDGMVQVVPMEEGHLQKSAIRREDFGGMELTMYMQRLLCELGYPMTSREDFATCRRMKEELCFCSLDPRSDENNVAELEKEYVLPDGQTLRDGETNTINISVERFYVCEALFNPKIMGLNHVGLANMVWQSIQNSGLTQRRLLMENIYLCGAGSRFENLHERLKFELQNMAQPGTRQCIAVYTSRDQHLLSWKGACFLGAPEVRNTYKELWVTRAEYEEQGARAFQRQIIK</sequence>
<proteinExistence type="inferred from homology"/>
<dbReference type="GeneID" id="39874173"/>
<organism evidence="5 6">
    <name type="scientific">Babesia ovata</name>
    <dbReference type="NCBI Taxonomy" id="189622"/>
    <lineage>
        <taxon>Eukaryota</taxon>
        <taxon>Sar</taxon>
        <taxon>Alveolata</taxon>
        <taxon>Apicomplexa</taxon>
        <taxon>Aconoidasida</taxon>
        <taxon>Piroplasmida</taxon>
        <taxon>Babesiidae</taxon>
        <taxon>Babesia</taxon>
    </lineage>
</organism>
<keyword evidence="1" id="KW-0378">Hydrolase</keyword>
<dbReference type="Gene3D" id="3.90.640.10">
    <property type="entry name" value="Actin, Chain A, domain 4"/>
    <property type="match status" value="1"/>
</dbReference>
<evidence type="ECO:0000256" key="2">
    <source>
        <dbReference type="ARBA" id="ARBA00049360"/>
    </source>
</evidence>
<reference evidence="5 6" key="1">
    <citation type="journal article" date="2017" name="BMC Genomics">
        <title>Whole-genome assembly of Babesia ovata and comparative genomics between closely related pathogens.</title>
        <authorList>
            <person name="Yamagishi J."/>
            <person name="Asada M."/>
            <person name="Hakimi H."/>
            <person name="Tanaka T.Q."/>
            <person name="Sugimoto C."/>
            <person name="Kawazu S."/>
        </authorList>
    </citation>
    <scope>NUCLEOTIDE SEQUENCE [LARGE SCALE GENOMIC DNA]</scope>
    <source>
        <strain evidence="5 6">Miyake</strain>
    </source>
</reference>
<dbReference type="EMBL" id="BDSA01000002">
    <property type="protein sequence ID" value="GBE60403.1"/>
    <property type="molecule type" value="Genomic_DNA"/>
</dbReference>